<sequence length="683" mass="76836">MPAPKRASSPSTAQAAAPVAVPGPVEASLPWRPLLSQLSDELERLDGENRKLRELLGVPPAPRRHHDEVQALRSKGLLPGGSVVLRNQWMEGEGSSSLATAIPRAPRSEGSKISSAPELGSPTNVFDSRGLSNSNRAGSSNSKQSKLLLPDQANFTIMRAQKTKQFVAEKPWYVINPDSSRLASTWQMIMVASLVFVALVTPIQVGLFPLQLDTLFFVSLGVDFLFLIDLFLQFMTSYPKTTPRGVVWEVSLVKISCNYLRTWFFFDFITLLPFELITLSLGVEELRELTTIKIFRALRLLKLLRLVKTSRIVQDLEVPWSIPYQQMALGRFLLVLGLMCHWLACLWAMTLLLVDPVYPQWIDGIQEADAAYGITTRDSPYRVYVASFYFCTYTLTSVGYGDIGPQNILERTFLSFVVLAAGLSWAYIIGEVGGIVQDITKESQDQGLPFSLQCRLRRFFLQNKHQSLFKARQLLMERMSPQLRAEACIAINLAWLQKVSFFKQFMQHIDDKEWAGEFTGPHNACVYDISRSLQLQAFAQQESFDNVQVLFILSKGLVALNSRVGAHGEVWGEDFVLSDTSLIEPVSGYALTYIELLSLTRDDFMKVIDRRRWTCPELAKVVRRYCIRVAVFRGVLAEARRRLRMQQTSHPQIAKMKETAPVVTVAPKVRPSLPGEVLPETAP</sequence>
<dbReference type="SUPFAM" id="SSF51206">
    <property type="entry name" value="cAMP-binding domain-like"/>
    <property type="match status" value="1"/>
</dbReference>
<keyword evidence="4 6" id="KW-0472">Membrane</keyword>
<feature type="transmembrane region" description="Helical" evidence="6">
    <location>
        <begin position="381"/>
        <end position="401"/>
    </location>
</feature>
<dbReference type="PANTHER" id="PTHR10217:SF435">
    <property type="entry name" value="POTASSIUM VOLTAGE-GATED CHANNEL PROTEIN EAG"/>
    <property type="match status" value="1"/>
</dbReference>
<feature type="region of interest" description="Disordered" evidence="5">
    <location>
        <begin position="1"/>
        <end position="26"/>
    </location>
</feature>
<feature type="compositionally biased region" description="Polar residues" evidence="5">
    <location>
        <begin position="121"/>
        <end position="143"/>
    </location>
</feature>
<name>A0A1Q9F7R9_SYMMI</name>
<evidence type="ECO:0000256" key="6">
    <source>
        <dbReference type="SAM" id="Phobius"/>
    </source>
</evidence>
<dbReference type="GO" id="GO:0042391">
    <property type="term" value="P:regulation of membrane potential"/>
    <property type="evidence" value="ECO:0007669"/>
    <property type="project" value="TreeGrafter"/>
</dbReference>
<dbReference type="InterPro" id="IPR005821">
    <property type="entry name" value="Ion_trans_dom"/>
</dbReference>
<dbReference type="Gene3D" id="1.10.287.70">
    <property type="match status" value="1"/>
</dbReference>
<dbReference type="Proteomes" id="UP000186817">
    <property type="component" value="Unassembled WGS sequence"/>
</dbReference>
<dbReference type="OrthoDB" id="432483at2759"/>
<accession>A0A1Q9F7R9</accession>
<feature type="transmembrane region" description="Helical" evidence="6">
    <location>
        <begin position="332"/>
        <end position="354"/>
    </location>
</feature>
<feature type="transmembrane region" description="Helical" evidence="6">
    <location>
        <begin position="188"/>
        <end position="208"/>
    </location>
</feature>
<dbReference type="PANTHER" id="PTHR10217">
    <property type="entry name" value="VOLTAGE AND LIGAND GATED POTASSIUM CHANNEL"/>
    <property type="match status" value="1"/>
</dbReference>
<dbReference type="OMA" id="CEVATIR"/>
<keyword evidence="9" id="KW-1185">Reference proteome</keyword>
<dbReference type="InterPro" id="IPR050818">
    <property type="entry name" value="KCNH_animal-type"/>
</dbReference>
<feature type="compositionally biased region" description="Low complexity" evidence="5">
    <location>
        <begin position="7"/>
        <end position="26"/>
    </location>
</feature>
<dbReference type="Pfam" id="PF00520">
    <property type="entry name" value="Ion_trans"/>
    <property type="match status" value="1"/>
</dbReference>
<evidence type="ECO:0000259" key="7">
    <source>
        <dbReference type="Pfam" id="PF00520"/>
    </source>
</evidence>
<dbReference type="PRINTS" id="PR01463">
    <property type="entry name" value="EAGCHANLFMLY"/>
</dbReference>
<dbReference type="InterPro" id="IPR014710">
    <property type="entry name" value="RmlC-like_jellyroll"/>
</dbReference>
<dbReference type="SUPFAM" id="SSF81324">
    <property type="entry name" value="Voltage-gated potassium channels"/>
    <property type="match status" value="1"/>
</dbReference>
<keyword evidence="3 6" id="KW-1133">Transmembrane helix</keyword>
<feature type="region of interest" description="Disordered" evidence="5">
    <location>
        <begin position="95"/>
        <end position="143"/>
    </location>
</feature>
<feature type="domain" description="Ion transport" evidence="7">
    <location>
        <begin position="185"/>
        <end position="443"/>
    </location>
</feature>
<organism evidence="8 9">
    <name type="scientific">Symbiodinium microadriaticum</name>
    <name type="common">Dinoflagellate</name>
    <name type="synonym">Zooxanthella microadriatica</name>
    <dbReference type="NCBI Taxonomy" id="2951"/>
    <lineage>
        <taxon>Eukaryota</taxon>
        <taxon>Sar</taxon>
        <taxon>Alveolata</taxon>
        <taxon>Dinophyceae</taxon>
        <taxon>Suessiales</taxon>
        <taxon>Symbiodiniaceae</taxon>
        <taxon>Symbiodinium</taxon>
    </lineage>
</organism>
<reference evidence="8 9" key="1">
    <citation type="submission" date="2016-02" db="EMBL/GenBank/DDBJ databases">
        <title>Genome analysis of coral dinoflagellate symbionts highlights evolutionary adaptations to a symbiotic lifestyle.</title>
        <authorList>
            <person name="Aranda M."/>
            <person name="Li Y."/>
            <person name="Liew Y.J."/>
            <person name="Baumgarten S."/>
            <person name="Simakov O."/>
            <person name="Wilson M."/>
            <person name="Piel J."/>
            <person name="Ashoor H."/>
            <person name="Bougouffa S."/>
            <person name="Bajic V.B."/>
            <person name="Ryu T."/>
            <person name="Ravasi T."/>
            <person name="Bayer T."/>
            <person name="Micklem G."/>
            <person name="Kim H."/>
            <person name="Bhak J."/>
            <person name="Lajeunesse T.C."/>
            <person name="Voolstra C.R."/>
        </authorList>
    </citation>
    <scope>NUCLEOTIDE SEQUENCE [LARGE SCALE GENOMIC DNA]</scope>
    <source>
        <strain evidence="8 9">CCMP2467</strain>
    </source>
</reference>
<dbReference type="GO" id="GO:0005886">
    <property type="term" value="C:plasma membrane"/>
    <property type="evidence" value="ECO:0007669"/>
    <property type="project" value="TreeGrafter"/>
</dbReference>
<evidence type="ECO:0000256" key="1">
    <source>
        <dbReference type="ARBA" id="ARBA00004141"/>
    </source>
</evidence>
<evidence type="ECO:0000313" key="8">
    <source>
        <dbReference type="EMBL" id="OLQ15728.1"/>
    </source>
</evidence>
<feature type="transmembrane region" description="Helical" evidence="6">
    <location>
        <begin position="413"/>
        <end position="436"/>
    </location>
</feature>
<evidence type="ECO:0000256" key="3">
    <source>
        <dbReference type="ARBA" id="ARBA00022989"/>
    </source>
</evidence>
<comment type="caution">
    <text evidence="8">The sequence shown here is derived from an EMBL/GenBank/DDBJ whole genome shotgun (WGS) entry which is preliminary data.</text>
</comment>
<proteinExistence type="predicted"/>
<feature type="transmembrane region" description="Helical" evidence="6">
    <location>
        <begin position="214"/>
        <end position="232"/>
    </location>
</feature>
<keyword evidence="2 6" id="KW-0812">Transmembrane</keyword>
<dbReference type="Gene3D" id="2.60.120.10">
    <property type="entry name" value="Jelly Rolls"/>
    <property type="match status" value="1"/>
</dbReference>
<evidence type="ECO:0000313" key="9">
    <source>
        <dbReference type="Proteomes" id="UP000186817"/>
    </source>
</evidence>
<dbReference type="AlphaFoldDB" id="A0A1Q9F7R9"/>
<evidence type="ECO:0000256" key="4">
    <source>
        <dbReference type="ARBA" id="ARBA00023136"/>
    </source>
</evidence>
<dbReference type="InterPro" id="IPR018490">
    <property type="entry name" value="cNMP-bd_dom_sf"/>
</dbReference>
<dbReference type="GO" id="GO:0005249">
    <property type="term" value="F:voltage-gated potassium channel activity"/>
    <property type="evidence" value="ECO:0007669"/>
    <property type="project" value="InterPro"/>
</dbReference>
<gene>
    <name evidence="8" type="primary">Kcnh7</name>
    <name evidence="8" type="ORF">AK812_SmicGene70</name>
</gene>
<comment type="subcellular location">
    <subcellularLocation>
        <location evidence="1">Membrane</location>
        <topology evidence="1">Multi-pass membrane protein</topology>
    </subcellularLocation>
</comment>
<protein>
    <submittedName>
        <fullName evidence="8">Potassium voltage-gated channel subfamily H member 7</fullName>
    </submittedName>
</protein>
<dbReference type="InterPro" id="IPR003938">
    <property type="entry name" value="K_chnl_volt-dep_EAG/ELK/ERG"/>
</dbReference>
<dbReference type="EMBL" id="LSRX01000001">
    <property type="protein sequence ID" value="OLQ15728.1"/>
    <property type="molecule type" value="Genomic_DNA"/>
</dbReference>
<evidence type="ECO:0000256" key="2">
    <source>
        <dbReference type="ARBA" id="ARBA00022692"/>
    </source>
</evidence>
<evidence type="ECO:0000256" key="5">
    <source>
        <dbReference type="SAM" id="MobiDB-lite"/>
    </source>
</evidence>